<keyword evidence="1" id="KW-0732">Signal</keyword>
<name>A0AAD9D1W1_GLOAC</name>
<evidence type="ECO:0000313" key="2">
    <source>
        <dbReference type="EMBL" id="KAK1730284.1"/>
    </source>
</evidence>
<protein>
    <submittedName>
        <fullName evidence="2">Uncharacterized protein</fullName>
    </submittedName>
</protein>
<gene>
    <name evidence="2" type="ORF">BDZ83DRAFT_602251</name>
</gene>
<proteinExistence type="predicted"/>
<comment type="caution">
    <text evidence="2">The sequence shown here is derived from an EMBL/GenBank/DDBJ whole genome shotgun (WGS) entry which is preliminary data.</text>
</comment>
<keyword evidence="3" id="KW-1185">Reference proteome</keyword>
<accession>A0AAD9D1W1</accession>
<reference evidence="2" key="1">
    <citation type="submission" date="2021-12" db="EMBL/GenBank/DDBJ databases">
        <title>Comparative genomics, transcriptomics and evolutionary studies reveal genomic signatures of adaptation to plant cell wall in hemibiotrophic fungi.</title>
        <authorList>
            <consortium name="DOE Joint Genome Institute"/>
            <person name="Baroncelli R."/>
            <person name="Diaz J.F."/>
            <person name="Benocci T."/>
            <person name="Peng M."/>
            <person name="Battaglia E."/>
            <person name="Haridas S."/>
            <person name="Andreopoulos W."/>
            <person name="Labutti K."/>
            <person name="Pangilinan J."/>
            <person name="Floch G.L."/>
            <person name="Makela M.R."/>
            <person name="Henrissat B."/>
            <person name="Grigoriev I.V."/>
            <person name="Crouch J.A."/>
            <person name="De Vries R.P."/>
            <person name="Sukno S.A."/>
            <person name="Thon M.R."/>
        </authorList>
    </citation>
    <scope>NUCLEOTIDE SEQUENCE</scope>
    <source>
        <strain evidence="2">CBS 112980</strain>
    </source>
</reference>
<evidence type="ECO:0000256" key="1">
    <source>
        <dbReference type="SAM" id="SignalP"/>
    </source>
</evidence>
<evidence type="ECO:0000313" key="3">
    <source>
        <dbReference type="Proteomes" id="UP001244207"/>
    </source>
</evidence>
<dbReference type="EMBL" id="JAHMHS010000007">
    <property type="protein sequence ID" value="KAK1730284.1"/>
    <property type="molecule type" value="Genomic_DNA"/>
</dbReference>
<dbReference type="Proteomes" id="UP001244207">
    <property type="component" value="Unassembled WGS sequence"/>
</dbReference>
<dbReference type="RefSeq" id="XP_060370339.1">
    <property type="nucleotide sequence ID" value="XM_060507153.1"/>
</dbReference>
<dbReference type="AlphaFoldDB" id="A0AAD9D1W1"/>
<feature type="chain" id="PRO_5042110678" evidence="1">
    <location>
        <begin position="32"/>
        <end position="104"/>
    </location>
</feature>
<feature type="signal peptide" evidence="1">
    <location>
        <begin position="1"/>
        <end position="31"/>
    </location>
</feature>
<dbReference type="GeneID" id="85391052"/>
<sequence length="104" mass="11547">MLMRDSYVIARSKLLVLVWGLGFNKVPRTCAQSLQQHNNKSSTEYEVLTKVLRVEKGALRTGYWMGKLVESCSLEAHGFLSLLTNILDPASNGGSIFSAGLPFW</sequence>
<organism evidence="2 3">
    <name type="scientific">Glomerella acutata</name>
    <name type="common">Colletotrichum acutatum</name>
    <dbReference type="NCBI Taxonomy" id="27357"/>
    <lineage>
        <taxon>Eukaryota</taxon>
        <taxon>Fungi</taxon>
        <taxon>Dikarya</taxon>
        <taxon>Ascomycota</taxon>
        <taxon>Pezizomycotina</taxon>
        <taxon>Sordariomycetes</taxon>
        <taxon>Hypocreomycetidae</taxon>
        <taxon>Glomerellales</taxon>
        <taxon>Glomerellaceae</taxon>
        <taxon>Colletotrichum</taxon>
        <taxon>Colletotrichum acutatum species complex</taxon>
    </lineage>
</organism>